<name>A0A315ETV8_9BURK</name>
<organism evidence="6 7">
    <name type="scientific">Limnohabitans curvus</name>
    <dbReference type="NCBI Taxonomy" id="323423"/>
    <lineage>
        <taxon>Bacteria</taxon>
        <taxon>Pseudomonadati</taxon>
        <taxon>Pseudomonadota</taxon>
        <taxon>Betaproteobacteria</taxon>
        <taxon>Burkholderiales</taxon>
        <taxon>Comamonadaceae</taxon>
        <taxon>Limnohabitans</taxon>
    </lineage>
</organism>
<dbReference type="InterPro" id="IPR036259">
    <property type="entry name" value="MFS_trans_sf"/>
</dbReference>
<feature type="transmembrane region" description="Helical" evidence="4">
    <location>
        <begin position="282"/>
        <end position="299"/>
    </location>
</feature>
<dbReference type="SUPFAM" id="SSF103473">
    <property type="entry name" value="MFS general substrate transporter"/>
    <property type="match status" value="1"/>
</dbReference>
<keyword evidence="7" id="KW-1185">Reference proteome</keyword>
<evidence type="ECO:0000313" key="6">
    <source>
        <dbReference type="EMBL" id="PUE59434.1"/>
    </source>
</evidence>
<evidence type="ECO:0000256" key="2">
    <source>
        <dbReference type="ARBA" id="ARBA00022989"/>
    </source>
</evidence>
<feature type="transmembrane region" description="Helical" evidence="4">
    <location>
        <begin position="167"/>
        <end position="189"/>
    </location>
</feature>
<keyword evidence="2 4" id="KW-1133">Transmembrane helix</keyword>
<dbReference type="InterPro" id="IPR050327">
    <property type="entry name" value="Proton-linked_MCT"/>
</dbReference>
<dbReference type="GO" id="GO:0022857">
    <property type="term" value="F:transmembrane transporter activity"/>
    <property type="evidence" value="ECO:0007669"/>
    <property type="project" value="InterPro"/>
</dbReference>
<dbReference type="RefSeq" id="WP_108402089.1">
    <property type="nucleotide sequence ID" value="NZ_NESP01000001.1"/>
</dbReference>
<dbReference type="PANTHER" id="PTHR11360:SF290">
    <property type="entry name" value="MONOCARBOXYLATE MFS PERMEASE"/>
    <property type="match status" value="1"/>
</dbReference>
<feature type="transmembrane region" description="Helical" evidence="4">
    <location>
        <begin position="104"/>
        <end position="127"/>
    </location>
</feature>
<feature type="transmembrane region" description="Helical" evidence="4">
    <location>
        <begin position="344"/>
        <end position="366"/>
    </location>
</feature>
<gene>
    <name evidence="6" type="ORF">B9Z44_07550</name>
</gene>
<accession>A0A315ETV8</accession>
<reference evidence="6 7" key="1">
    <citation type="submission" date="2017-04" db="EMBL/GenBank/DDBJ databases">
        <title>Unexpected and diverse lifestyles within the genus Limnohabitans.</title>
        <authorList>
            <person name="Kasalicky V."/>
            <person name="Mehrshad M."/>
            <person name="Andrei S.-A."/>
            <person name="Salcher M."/>
            <person name="Kratochvilova H."/>
            <person name="Simek K."/>
            <person name="Ghai R."/>
        </authorList>
    </citation>
    <scope>NUCLEOTIDE SEQUENCE [LARGE SCALE GENOMIC DNA]</scope>
    <source>
        <strain evidence="6 7">MWH-C5</strain>
    </source>
</reference>
<protein>
    <submittedName>
        <fullName evidence="6">MFS transporter</fullName>
    </submittedName>
</protein>
<evidence type="ECO:0000256" key="3">
    <source>
        <dbReference type="ARBA" id="ARBA00023136"/>
    </source>
</evidence>
<feature type="transmembrane region" description="Helical" evidence="4">
    <location>
        <begin position="12"/>
        <end position="32"/>
    </location>
</feature>
<feature type="domain" description="Major facilitator superfamily (MFS) profile" evidence="5">
    <location>
        <begin position="1"/>
        <end position="396"/>
    </location>
</feature>
<dbReference type="Pfam" id="PF07690">
    <property type="entry name" value="MFS_1"/>
    <property type="match status" value="1"/>
</dbReference>
<dbReference type="EMBL" id="NESP01000001">
    <property type="protein sequence ID" value="PUE59434.1"/>
    <property type="molecule type" value="Genomic_DNA"/>
</dbReference>
<dbReference type="AlphaFoldDB" id="A0A315ETV8"/>
<proteinExistence type="predicted"/>
<dbReference type="PANTHER" id="PTHR11360">
    <property type="entry name" value="MONOCARBOXYLATE TRANSPORTER"/>
    <property type="match status" value="1"/>
</dbReference>
<comment type="caution">
    <text evidence="6">The sequence shown here is derived from an EMBL/GenBank/DDBJ whole genome shotgun (WGS) entry which is preliminary data.</text>
</comment>
<evidence type="ECO:0000313" key="7">
    <source>
        <dbReference type="Proteomes" id="UP000251341"/>
    </source>
</evidence>
<feature type="transmembrane region" description="Helical" evidence="4">
    <location>
        <begin position="217"/>
        <end position="237"/>
    </location>
</feature>
<keyword evidence="1 4" id="KW-0812">Transmembrane</keyword>
<evidence type="ECO:0000256" key="4">
    <source>
        <dbReference type="SAM" id="Phobius"/>
    </source>
</evidence>
<feature type="transmembrane region" description="Helical" evidence="4">
    <location>
        <begin position="79"/>
        <end position="98"/>
    </location>
</feature>
<dbReference type="PROSITE" id="PS50850">
    <property type="entry name" value="MFS"/>
    <property type="match status" value="1"/>
</dbReference>
<keyword evidence="3 4" id="KW-0472">Membrane</keyword>
<feature type="transmembrane region" description="Helical" evidence="4">
    <location>
        <begin position="305"/>
        <end position="324"/>
    </location>
</feature>
<dbReference type="InterPro" id="IPR011701">
    <property type="entry name" value="MFS"/>
</dbReference>
<evidence type="ECO:0000259" key="5">
    <source>
        <dbReference type="PROSITE" id="PS50850"/>
    </source>
</evidence>
<feature type="transmembrane region" description="Helical" evidence="4">
    <location>
        <begin position="52"/>
        <end position="72"/>
    </location>
</feature>
<feature type="transmembrane region" description="Helical" evidence="4">
    <location>
        <begin position="249"/>
        <end position="270"/>
    </location>
</feature>
<dbReference type="Proteomes" id="UP000251341">
    <property type="component" value="Unassembled WGS sequence"/>
</dbReference>
<feature type="transmembrane region" description="Helical" evidence="4">
    <location>
        <begin position="372"/>
        <end position="391"/>
    </location>
</feature>
<evidence type="ECO:0000256" key="1">
    <source>
        <dbReference type="ARBA" id="ARBA00022692"/>
    </source>
</evidence>
<sequence>MPRSHFSRHDARFVWALSALQLIAWGSVFYGFALFMVPLEQALGMSRAESSLGFSLMLLAEGVLAFPVGRWIDRGHERAVMTGGSLLVGLAFFLHSRIHTPTEFYAVWTLLGVGLAGTLYPPAFAVLTRRFPNHFRRAIITLTFLGGLASTVFMPLVAWLIDAFGWRDALCVLGAIHVLVCVPVHWVLLRNAPQRAVLASAHTDSDTLAGYLRQPTFWQLAVFVVLLMGVTSALPAHMVSLLREAGMDASWAIAVPASIGVLQVIGRLGLYLTEHRVNVHAANRWVTVLIPLGFLMLLISAGHGMWGVVFVVFYGLGNGMLTIVKGTVMAQYVSREHMGRLNGLLGLPMAVARAAAPWLMGLLWSAETGYTAGLWLMLAASVVGVAALWSAQKNHRL</sequence>
<feature type="transmembrane region" description="Helical" evidence="4">
    <location>
        <begin position="139"/>
        <end position="161"/>
    </location>
</feature>
<dbReference type="Gene3D" id="1.20.1250.20">
    <property type="entry name" value="MFS general substrate transporter like domains"/>
    <property type="match status" value="1"/>
</dbReference>
<dbReference type="InterPro" id="IPR020846">
    <property type="entry name" value="MFS_dom"/>
</dbReference>